<proteinExistence type="predicted"/>
<reference evidence="1" key="1">
    <citation type="submission" date="2020-11" db="EMBL/GenBank/DDBJ databases">
        <authorList>
            <consortium name="DOE Joint Genome Institute"/>
            <person name="Ahrendt S."/>
            <person name="Riley R."/>
            <person name="Andreopoulos W."/>
            <person name="Labutti K."/>
            <person name="Pangilinan J."/>
            <person name="Ruiz-Duenas F.J."/>
            <person name="Barrasa J.M."/>
            <person name="Sanchez-Garcia M."/>
            <person name="Camarero S."/>
            <person name="Miyauchi S."/>
            <person name="Serrano A."/>
            <person name="Linde D."/>
            <person name="Babiker R."/>
            <person name="Drula E."/>
            <person name="Ayuso-Fernandez I."/>
            <person name="Pacheco R."/>
            <person name="Padilla G."/>
            <person name="Ferreira P."/>
            <person name="Barriuso J."/>
            <person name="Kellner H."/>
            <person name="Castanera R."/>
            <person name="Alfaro M."/>
            <person name="Ramirez L."/>
            <person name="Pisabarro A.G."/>
            <person name="Kuo A."/>
            <person name="Tritt A."/>
            <person name="Lipzen A."/>
            <person name="He G."/>
            <person name="Yan M."/>
            <person name="Ng V."/>
            <person name="Cullen D."/>
            <person name="Martin F."/>
            <person name="Rosso M.-N."/>
            <person name="Henrissat B."/>
            <person name="Hibbett D."/>
            <person name="Martinez A.T."/>
            <person name="Grigoriev I.V."/>
        </authorList>
    </citation>
    <scope>NUCLEOTIDE SEQUENCE</scope>
    <source>
        <strain evidence="1">CBS 247.69</strain>
    </source>
</reference>
<evidence type="ECO:0000313" key="1">
    <source>
        <dbReference type="EMBL" id="KAF9456557.1"/>
    </source>
</evidence>
<dbReference type="EMBL" id="MU150417">
    <property type="protein sequence ID" value="KAF9456557.1"/>
    <property type="molecule type" value="Genomic_DNA"/>
</dbReference>
<dbReference type="AlphaFoldDB" id="A0A9P5XRV9"/>
<gene>
    <name evidence="1" type="ORF">BDZ94DRAFT_1275358</name>
</gene>
<keyword evidence="2" id="KW-1185">Reference proteome</keyword>
<accession>A0A9P5XRV9</accession>
<organism evidence="1 2">
    <name type="scientific">Collybia nuda</name>
    <dbReference type="NCBI Taxonomy" id="64659"/>
    <lineage>
        <taxon>Eukaryota</taxon>
        <taxon>Fungi</taxon>
        <taxon>Dikarya</taxon>
        <taxon>Basidiomycota</taxon>
        <taxon>Agaricomycotina</taxon>
        <taxon>Agaricomycetes</taxon>
        <taxon>Agaricomycetidae</taxon>
        <taxon>Agaricales</taxon>
        <taxon>Tricholomatineae</taxon>
        <taxon>Clitocybaceae</taxon>
        <taxon>Collybia</taxon>
    </lineage>
</organism>
<sequence>MYLSTHQGQRKVDFTCPPCACVTAQQHLVPSLPAHCGLTMDEPPLRLLKFNHLDICPLCE</sequence>
<evidence type="ECO:0000313" key="2">
    <source>
        <dbReference type="Proteomes" id="UP000807353"/>
    </source>
</evidence>
<comment type="caution">
    <text evidence="1">The sequence shown here is derived from an EMBL/GenBank/DDBJ whole genome shotgun (WGS) entry which is preliminary data.</text>
</comment>
<protein>
    <submittedName>
        <fullName evidence="1">Uncharacterized protein</fullName>
    </submittedName>
</protein>
<name>A0A9P5XRV9_9AGAR</name>
<dbReference type="Proteomes" id="UP000807353">
    <property type="component" value="Unassembled WGS sequence"/>
</dbReference>